<proteinExistence type="predicted"/>
<comment type="caution">
    <text evidence="2">The sequence shown here is derived from an EMBL/GenBank/DDBJ whole genome shotgun (WGS) entry which is preliminary data.</text>
</comment>
<gene>
    <name evidence="2" type="ORF">CBYS24578_00008024</name>
</gene>
<feature type="compositionally biased region" description="Polar residues" evidence="1">
    <location>
        <begin position="1"/>
        <end position="12"/>
    </location>
</feature>
<dbReference type="AlphaFoldDB" id="A0A9N9UF72"/>
<feature type="region of interest" description="Disordered" evidence="1">
    <location>
        <begin position="1"/>
        <end position="21"/>
    </location>
</feature>
<name>A0A9N9UF72_9HYPO</name>
<reference evidence="2" key="1">
    <citation type="submission" date="2021-10" db="EMBL/GenBank/DDBJ databases">
        <authorList>
            <person name="Piombo E."/>
        </authorList>
    </citation>
    <scope>NUCLEOTIDE SEQUENCE</scope>
</reference>
<dbReference type="EMBL" id="CABFNO020001405">
    <property type="protein sequence ID" value="CAG9986825.1"/>
    <property type="molecule type" value="Genomic_DNA"/>
</dbReference>
<keyword evidence="3" id="KW-1185">Reference proteome</keyword>
<organism evidence="2 3">
    <name type="scientific">Clonostachys byssicola</name>
    <dbReference type="NCBI Taxonomy" id="160290"/>
    <lineage>
        <taxon>Eukaryota</taxon>
        <taxon>Fungi</taxon>
        <taxon>Dikarya</taxon>
        <taxon>Ascomycota</taxon>
        <taxon>Pezizomycotina</taxon>
        <taxon>Sordariomycetes</taxon>
        <taxon>Hypocreomycetidae</taxon>
        <taxon>Hypocreales</taxon>
        <taxon>Bionectriaceae</taxon>
        <taxon>Clonostachys</taxon>
    </lineage>
</organism>
<evidence type="ECO:0000313" key="3">
    <source>
        <dbReference type="Proteomes" id="UP000754883"/>
    </source>
</evidence>
<dbReference type="OrthoDB" id="4820872at2759"/>
<protein>
    <submittedName>
        <fullName evidence="2">Uncharacterized protein</fullName>
    </submittedName>
</protein>
<dbReference type="Proteomes" id="UP000754883">
    <property type="component" value="Unassembled WGS sequence"/>
</dbReference>
<sequence>MSQTSLTESSSGEPPRQAFDNTTTLRLNSPYLAAEPSQGNKQSFNLQGRYVYKTTATSITPTYHISTRNTQTGNPWQLQICRLLPNDARRLSAASSSGDPEPFVKYDDDLTIYSGEKIHIPISLGTKPLLVVRGQKQGTVQGSVLMEKSSRSYKFFHMIPIRRAATQAEEERMQALMHKRGYRDSDDWKKKLLLTVQEGPNKGSKELSWIDEDGTVAATEKDGNLEFMDEIDAKKRDFIVVCWACKNFVLST</sequence>
<evidence type="ECO:0000256" key="1">
    <source>
        <dbReference type="SAM" id="MobiDB-lite"/>
    </source>
</evidence>
<evidence type="ECO:0000313" key="2">
    <source>
        <dbReference type="EMBL" id="CAG9986825.1"/>
    </source>
</evidence>
<accession>A0A9N9UF72</accession>